<evidence type="ECO:0000313" key="2">
    <source>
        <dbReference type="Proteomes" id="UP000887565"/>
    </source>
</evidence>
<protein>
    <submittedName>
        <fullName evidence="3">Uncharacterized protein</fullName>
    </submittedName>
</protein>
<dbReference type="WBParaSite" id="nRc.2.0.1.t06655-RA">
    <property type="protein sequence ID" value="nRc.2.0.1.t06655-RA"/>
    <property type="gene ID" value="nRc.2.0.1.g06655"/>
</dbReference>
<keyword evidence="2" id="KW-1185">Reference proteome</keyword>
<evidence type="ECO:0000313" key="3">
    <source>
        <dbReference type="WBParaSite" id="nRc.2.0.1.t06655-RA"/>
    </source>
</evidence>
<accession>A0A915HXV6</accession>
<feature type="compositionally biased region" description="Polar residues" evidence="1">
    <location>
        <begin position="36"/>
        <end position="51"/>
    </location>
</feature>
<proteinExistence type="predicted"/>
<feature type="compositionally biased region" description="Low complexity" evidence="1">
    <location>
        <begin position="13"/>
        <end position="22"/>
    </location>
</feature>
<feature type="region of interest" description="Disordered" evidence="1">
    <location>
        <begin position="1"/>
        <end position="102"/>
    </location>
</feature>
<name>A0A915HXV6_ROMCU</name>
<sequence>MGSPARTLDYETESGTESRSSTPDPGRSTLPRPPTDITTQYQIRNAQSVKSQACVLEPRRSVYSRTRSESNILAPGAARSSTTGSRGDTDDGNDNEKLRLNR</sequence>
<reference evidence="3" key="1">
    <citation type="submission" date="2022-11" db="UniProtKB">
        <authorList>
            <consortium name="WormBaseParasite"/>
        </authorList>
    </citation>
    <scope>IDENTIFICATION</scope>
</reference>
<evidence type="ECO:0000256" key="1">
    <source>
        <dbReference type="SAM" id="MobiDB-lite"/>
    </source>
</evidence>
<dbReference type="Proteomes" id="UP000887565">
    <property type="component" value="Unplaced"/>
</dbReference>
<organism evidence="2 3">
    <name type="scientific">Romanomermis culicivorax</name>
    <name type="common">Nematode worm</name>
    <dbReference type="NCBI Taxonomy" id="13658"/>
    <lineage>
        <taxon>Eukaryota</taxon>
        <taxon>Metazoa</taxon>
        <taxon>Ecdysozoa</taxon>
        <taxon>Nematoda</taxon>
        <taxon>Enoplea</taxon>
        <taxon>Dorylaimia</taxon>
        <taxon>Mermithida</taxon>
        <taxon>Mermithoidea</taxon>
        <taxon>Mermithidae</taxon>
        <taxon>Romanomermis</taxon>
    </lineage>
</organism>
<dbReference type="AlphaFoldDB" id="A0A915HXV6"/>